<dbReference type="InterPro" id="IPR036388">
    <property type="entry name" value="WH-like_DNA-bd_sf"/>
</dbReference>
<dbReference type="GO" id="GO:0016987">
    <property type="term" value="F:sigma factor activity"/>
    <property type="evidence" value="ECO:0007669"/>
    <property type="project" value="UniProtKB-KW"/>
</dbReference>
<evidence type="ECO:0000313" key="7">
    <source>
        <dbReference type="EMBL" id="HIT97507.1"/>
    </source>
</evidence>
<evidence type="ECO:0000313" key="8">
    <source>
        <dbReference type="Proteomes" id="UP000824161"/>
    </source>
</evidence>
<proteinExistence type="inferred from homology"/>
<evidence type="ECO:0000256" key="4">
    <source>
        <dbReference type="ARBA" id="ARBA00023163"/>
    </source>
</evidence>
<evidence type="ECO:0000259" key="5">
    <source>
        <dbReference type="Pfam" id="PF04542"/>
    </source>
</evidence>
<dbReference type="Pfam" id="PF08281">
    <property type="entry name" value="Sigma70_r4_2"/>
    <property type="match status" value="1"/>
</dbReference>
<keyword evidence="2" id="KW-0805">Transcription regulation</keyword>
<name>A0A9D1HAK4_9FLAO</name>
<organism evidence="7 8">
    <name type="scientific">Candidatus Merdimorpha stercoravium</name>
    <dbReference type="NCBI Taxonomy" id="2840863"/>
    <lineage>
        <taxon>Bacteria</taxon>
        <taxon>Pseudomonadati</taxon>
        <taxon>Bacteroidota</taxon>
        <taxon>Flavobacteriia</taxon>
        <taxon>Flavobacteriales</taxon>
        <taxon>Candidatus Merdimorpha</taxon>
    </lineage>
</organism>
<dbReference type="Proteomes" id="UP000824161">
    <property type="component" value="Unassembled WGS sequence"/>
</dbReference>
<dbReference type="SUPFAM" id="SSF88659">
    <property type="entry name" value="Sigma3 and sigma4 domains of RNA polymerase sigma factors"/>
    <property type="match status" value="1"/>
</dbReference>
<dbReference type="InterPro" id="IPR007627">
    <property type="entry name" value="RNA_pol_sigma70_r2"/>
</dbReference>
<gene>
    <name evidence="7" type="ORF">IAC44_01570</name>
</gene>
<dbReference type="InterPro" id="IPR014284">
    <property type="entry name" value="RNA_pol_sigma-70_dom"/>
</dbReference>
<evidence type="ECO:0000256" key="2">
    <source>
        <dbReference type="ARBA" id="ARBA00023015"/>
    </source>
</evidence>
<accession>A0A9D1HAK4</accession>
<sequence>MSQAEDLILVGQVTLLGSRRAFDTLVRKYQGDVRRLLLNLTGGDADLAADIAQDTFLKAWLYIGSYKGKSRFRTWLFSIAYNVFYDYAASCRQHAHSDLAECEYHLTADDGRQVERNIDLYRALESLRPAERTAVVLFYIEQQKQQDIARIMGVPLSTVKTYVSRGRAHLAELLKR</sequence>
<protein>
    <submittedName>
        <fullName evidence="7">Sigma-70 family RNA polymerase sigma factor</fullName>
    </submittedName>
</protein>
<feature type="domain" description="RNA polymerase sigma factor 70 region 4 type 2" evidence="6">
    <location>
        <begin position="119"/>
        <end position="170"/>
    </location>
</feature>
<comment type="caution">
    <text evidence="7">The sequence shown here is derived from an EMBL/GenBank/DDBJ whole genome shotgun (WGS) entry which is preliminary data.</text>
</comment>
<dbReference type="NCBIfam" id="TIGR02937">
    <property type="entry name" value="sigma70-ECF"/>
    <property type="match status" value="1"/>
</dbReference>
<keyword evidence="4" id="KW-0804">Transcription</keyword>
<evidence type="ECO:0000256" key="1">
    <source>
        <dbReference type="ARBA" id="ARBA00010641"/>
    </source>
</evidence>
<dbReference type="InterPro" id="IPR039425">
    <property type="entry name" value="RNA_pol_sigma-70-like"/>
</dbReference>
<dbReference type="GO" id="GO:0003677">
    <property type="term" value="F:DNA binding"/>
    <property type="evidence" value="ECO:0007669"/>
    <property type="project" value="InterPro"/>
</dbReference>
<evidence type="ECO:0000256" key="3">
    <source>
        <dbReference type="ARBA" id="ARBA00023082"/>
    </source>
</evidence>
<comment type="similarity">
    <text evidence="1">Belongs to the sigma-70 factor family. ECF subfamily.</text>
</comment>
<dbReference type="Gene3D" id="1.10.1740.10">
    <property type="match status" value="1"/>
</dbReference>
<dbReference type="InterPro" id="IPR013325">
    <property type="entry name" value="RNA_pol_sigma_r2"/>
</dbReference>
<feature type="domain" description="RNA polymerase sigma-70 region 2" evidence="5">
    <location>
        <begin position="25"/>
        <end position="89"/>
    </location>
</feature>
<dbReference type="InterPro" id="IPR013249">
    <property type="entry name" value="RNA_pol_sigma70_r4_t2"/>
</dbReference>
<dbReference type="InterPro" id="IPR013324">
    <property type="entry name" value="RNA_pol_sigma_r3/r4-like"/>
</dbReference>
<dbReference type="GO" id="GO:0006352">
    <property type="term" value="P:DNA-templated transcription initiation"/>
    <property type="evidence" value="ECO:0007669"/>
    <property type="project" value="InterPro"/>
</dbReference>
<reference evidence="7" key="2">
    <citation type="journal article" date="2021" name="PeerJ">
        <title>Extensive microbial diversity within the chicken gut microbiome revealed by metagenomics and culture.</title>
        <authorList>
            <person name="Gilroy R."/>
            <person name="Ravi A."/>
            <person name="Getino M."/>
            <person name="Pursley I."/>
            <person name="Horton D.L."/>
            <person name="Alikhan N.F."/>
            <person name="Baker D."/>
            <person name="Gharbi K."/>
            <person name="Hall N."/>
            <person name="Watson M."/>
            <person name="Adriaenssens E.M."/>
            <person name="Foster-Nyarko E."/>
            <person name="Jarju S."/>
            <person name="Secka A."/>
            <person name="Antonio M."/>
            <person name="Oren A."/>
            <person name="Chaudhuri R.R."/>
            <person name="La Ragione R."/>
            <person name="Hildebrand F."/>
            <person name="Pallen M.J."/>
        </authorList>
    </citation>
    <scope>NUCLEOTIDE SEQUENCE</scope>
    <source>
        <strain evidence="7">1383</strain>
    </source>
</reference>
<dbReference type="SUPFAM" id="SSF88946">
    <property type="entry name" value="Sigma2 domain of RNA polymerase sigma factors"/>
    <property type="match status" value="1"/>
</dbReference>
<reference evidence="7" key="1">
    <citation type="submission" date="2020-10" db="EMBL/GenBank/DDBJ databases">
        <authorList>
            <person name="Gilroy R."/>
        </authorList>
    </citation>
    <scope>NUCLEOTIDE SEQUENCE</scope>
    <source>
        <strain evidence="7">1383</strain>
    </source>
</reference>
<dbReference type="AlphaFoldDB" id="A0A9D1HAK4"/>
<dbReference type="CDD" id="cd06171">
    <property type="entry name" value="Sigma70_r4"/>
    <property type="match status" value="1"/>
</dbReference>
<keyword evidence="3" id="KW-0731">Sigma factor</keyword>
<evidence type="ECO:0000259" key="6">
    <source>
        <dbReference type="Pfam" id="PF08281"/>
    </source>
</evidence>
<dbReference type="PANTHER" id="PTHR43133:SF51">
    <property type="entry name" value="RNA POLYMERASE SIGMA FACTOR"/>
    <property type="match status" value="1"/>
</dbReference>
<dbReference type="Pfam" id="PF04542">
    <property type="entry name" value="Sigma70_r2"/>
    <property type="match status" value="1"/>
</dbReference>
<dbReference type="Gene3D" id="1.10.10.10">
    <property type="entry name" value="Winged helix-like DNA-binding domain superfamily/Winged helix DNA-binding domain"/>
    <property type="match status" value="1"/>
</dbReference>
<dbReference type="PANTHER" id="PTHR43133">
    <property type="entry name" value="RNA POLYMERASE ECF-TYPE SIGMA FACTO"/>
    <property type="match status" value="1"/>
</dbReference>
<dbReference type="EMBL" id="DVLY01000038">
    <property type="protein sequence ID" value="HIT97507.1"/>
    <property type="molecule type" value="Genomic_DNA"/>
</dbReference>